<protein>
    <submittedName>
        <fullName evidence="1">Uncharacterized protein</fullName>
    </submittedName>
</protein>
<evidence type="ECO:0000313" key="2">
    <source>
        <dbReference type="Proteomes" id="UP000050525"/>
    </source>
</evidence>
<evidence type="ECO:0000313" key="1">
    <source>
        <dbReference type="EMBL" id="KYO42586.1"/>
    </source>
</evidence>
<organism evidence="1 2">
    <name type="scientific">Alligator mississippiensis</name>
    <name type="common">American alligator</name>
    <dbReference type="NCBI Taxonomy" id="8496"/>
    <lineage>
        <taxon>Eukaryota</taxon>
        <taxon>Metazoa</taxon>
        <taxon>Chordata</taxon>
        <taxon>Craniata</taxon>
        <taxon>Vertebrata</taxon>
        <taxon>Euteleostomi</taxon>
        <taxon>Archelosauria</taxon>
        <taxon>Archosauria</taxon>
        <taxon>Crocodylia</taxon>
        <taxon>Alligatoridae</taxon>
        <taxon>Alligatorinae</taxon>
        <taxon>Alligator</taxon>
    </lineage>
</organism>
<sequence>MAVANCSLQAAFPRGFALSGSCLSDEMRSPAPDLCAALISWHSLVFSCSSWKWLWYTASLAFKPVVFNLLDSSKEV</sequence>
<dbReference type="Proteomes" id="UP000050525">
    <property type="component" value="Unassembled WGS sequence"/>
</dbReference>
<proteinExistence type="predicted"/>
<reference evidence="1 2" key="1">
    <citation type="journal article" date="2012" name="Genome Biol.">
        <title>Sequencing three crocodilian genomes to illuminate the evolution of archosaurs and amniotes.</title>
        <authorList>
            <person name="St John J.A."/>
            <person name="Braun E.L."/>
            <person name="Isberg S.R."/>
            <person name="Miles L.G."/>
            <person name="Chong A.Y."/>
            <person name="Gongora J."/>
            <person name="Dalzell P."/>
            <person name="Moran C."/>
            <person name="Bed'hom B."/>
            <person name="Abzhanov A."/>
            <person name="Burgess S.C."/>
            <person name="Cooksey A.M."/>
            <person name="Castoe T.A."/>
            <person name="Crawford N.G."/>
            <person name="Densmore L.D."/>
            <person name="Drew J.C."/>
            <person name="Edwards S.V."/>
            <person name="Faircloth B.C."/>
            <person name="Fujita M.K."/>
            <person name="Greenwold M.J."/>
            <person name="Hoffmann F.G."/>
            <person name="Howard J.M."/>
            <person name="Iguchi T."/>
            <person name="Janes D.E."/>
            <person name="Khan S.Y."/>
            <person name="Kohno S."/>
            <person name="de Koning A.J."/>
            <person name="Lance S.L."/>
            <person name="McCarthy F.M."/>
            <person name="McCormack J.E."/>
            <person name="Merchant M.E."/>
            <person name="Peterson D.G."/>
            <person name="Pollock D.D."/>
            <person name="Pourmand N."/>
            <person name="Raney B.J."/>
            <person name="Roessler K.A."/>
            <person name="Sanford J.R."/>
            <person name="Sawyer R.H."/>
            <person name="Schmidt C.J."/>
            <person name="Triplett E.W."/>
            <person name="Tuberville T.D."/>
            <person name="Venegas-Anaya M."/>
            <person name="Howard J.T."/>
            <person name="Jarvis E.D."/>
            <person name="Guillette L.J.Jr."/>
            <person name="Glenn T.C."/>
            <person name="Green R.E."/>
            <person name="Ray D.A."/>
        </authorList>
    </citation>
    <scope>NUCLEOTIDE SEQUENCE [LARGE SCALE GENOMIC DNA]</scope>
    <source>
        <strain evidence="1">KSC_2009_1</strain>
    </source>
</reference>
<name>A0A151P0B9_ALLMI</name>
<dbReference type="EMBL" id="AKHW03001382">
    <property type="protein sequence ID" value="KYO42586.1"/>
    <property type="molecule type" value="Genomic_DNA"/>
</dbReference>
<dbReference type="AlphaFoldDB" id="A0A151P0B9"/>
<accession>A0A151P0B9</accession>
<comment type="caution">
    <text evidence="1">The sequence shown here is derived from an EMBL/GenBank/DDBJ whole genome shotgun (WGS) entry which is preliminary data.</text>
</comment>
<keyword evidence="2" id="KW-1185">Reference proteome</keyword>
<gene>
    <name evidence="1" type="ORF">Y1Q_0000262</name>
</gene>